<gene>
    <name evidence="1" type="ORF">RCOM_0018730</name>
</gene>
<proteinExistence type="predicted"/>
<accession>B9T7H7</accession>
<dbReference type="EMBL" id="EQ974753">
    <property type="protein sequence ID" value="EEF28190.1"/>
    <property type="molecule type" value="Genomic_DNA"/>
</dbReference>
<dbReference type="Proteomes" id="UP000008311">
    <property type="component" value="Unassembled WGS sequence"/>
</dbReference>
<sequence length="87" mass="9907">MNDPGDPVVVGEVRQISGVIHERLRYRSAQSEKRRRVGAALKRFAVIPPMRSHTHAWPRSSATPFPEISMKISDSRRELTTVRTDQV</sequence>
<evidence type="ECO:0000313" key="1">
    <source>
        <dbReference type="EMBL" id="EEF28190.1"/>
    </source>
</evidence>
<evidence type="ECO:0000313" key="2">
    <source>
        <dbReference type="Proteomes" id="UP000008311"/>
    </source>
</evidence>
<dbReference type="AlphaFoldDB" id="B9T7H7"/>
<name>B9T7H7_RICCO</name>
<keyword evidence="2" id="KW-1185">Reference proteome</keyword>
<reference evidence="2" key="1">
    <citation type="journal article" date="2010" name="Nat. Biotechnol.">
        <title>Draft genome sequence of the oilseed species Ricinus communis.</title>
        <authorList>
            <person name="Chan A.P."/>
            <person name="Crabtree J."/>
            <person name="Zhao Q."/>
            <person name="Lorenzi H."/>
            <person name="Orvis J."/>
            <person name="Puiu D."/>
            <person name="Melake-Berhan A."/>
            <person name="Jones K.M."/>
            <person name="Redman J."/>
            <person name="Chen G."/>
            <person name="Cahoon E.B."/>
            <person name="Gedil M."/>
            <person name="Stanke M."/>
            <person name="Haas B.J."/>
            <person name="Wortman J.R."/>
            <person name="Fraser-Liggett C.M."/>
            <person name="Ravel J."/>
            <person name="Rabinowicz P.D."/>
        </authorList>
    </citation>
    <scope>NUCLEOTIDE SEQUENCE [LARGE SCALE GENOMIC DNA]</scope>
    <source>
        <strain evidence="2">cv. Hale</strain>
    </source>
</reference>
<protein>
    <submittedName>
        <fullName evidence="1">Uncharacterized protein</fullName>
    </submittedName>
</protein>
<organism evidence="1 2">
    <name type="scientific">Ricinus communis</name>
    <name type="common">Castor bean</name>
    <dbReference type="NCBI Taxonomy" id="3988"/>
    <lineage>
        <taxon>Eukaryota</taxon>
        <taxon>Viridiplantae</taxon>
        <taxon>Streptophyta</taxon>
        <taxon>Embryophyta</taxon>
        <taxon>Tracheophyta</taxon>
        <taxon>Spermatophyta</taxon>
        <taxon>Magnoliopsida</taxon>
        <taxon>eudicotyledons</taxon>
        <taxon>Gunneridae</taxon>
        <taxon>Pentapetalae</taxon>
        <taxon>rosids</taxon>
        <taxon>fabids</taxon>
        <taxon>Malpighiales</taxon>
        <taxon>Euphorbiaceae</taxon>
        <taxon>Acalyphoideae</taxon>
        <taxon>Acalypheae</taxon>
        <taxon>Ricinus</taxon>
    </lineage>
</organism>
<dbReference type="InParanoid" id="B9T7H7"/>